<keyword evidence="3 10" id="KW-0716">Sensory transduction</keyword>
<feature type="transmembrane region" description="Helical" evidence="10">
    <location>
        <begin position="284"/>
        <end position="305"/>
    </location>
</feature>
<comment type="subcellular location">
    <subcellularLocation>
        <location evidence="1 10">Cell membrane</location>
        <topology evidence="1 10">Multi-pass membrane protein</topology>
    </subcellularLocation>
</comment>
<feature type="transmembrane region" description="Helical" evidence="10">
    <location>
        <begin position="171"/>
        <end position="200"/>
    </location>
</feature>
<feature type="transmembrane region" description="Helical" evidence="10">
    <location>
        <begin position="254"/>
        <end position="272"/>
    </location>
</feature>
<reference evidence="11" key="1">
    <citation type="submission" date="2018-11" db="EMBL/GenBank/DDBJ databases">
        <authorList>
            <person name="Zhao Y."/>
            <person name="Mu W."/>
            <person name="Zhou C."/>
        </authorList>
    </citation>
    <scope>NUCLEOTIDE SEQUENCE</scope>
</reference>
<keyword evidence="5 10" id="KW-0552">Olfaction</keyword>
<dbReference type="GO" id="GO:0007165">
    <property type="term" value="P:signal transduction"/>
    <property type="evidence" value="ECO:0007669"/>
    <property type="project" value="UniProtKB-KW"/>
</dbReference>
<evidence type="ECO:0000256" key="2">
    <source>
        <dbReference type="ARBA" id="ARBA00022475"/>
    </source>
</evidence>
<keyword evidence="9 10" id="KW-0807">Transducer</keyword>
<dbReference type="GO" id="GO:0005886">
    <property type="term" value="C:plasma membrane"/>
    <property type="evidence" value="ECO:0007669"/>
    <property type="project" value="UniProtKB-SubCell"/>
</dbReference>
<dbReference type="Pfam" id="PF02949">
    <property type="entry name" value="7tm_6"/>
    <property type="match status" value="1"/>
</dbReference>
<sequence>MSHLEWDPTLRRFIEFLYAIGIWSKDGESKSWMELKRILFFLQYFSFVVYLFIGGRQAYKNGDMAQLVFLSENQIACIVVLMKLAYLLWRKDEMTTFLYDDNVTHCNANREESAIVNGNNRKIAIFNKVYTTAIMVGITFMLVISSPAFTNDDKMLPVFIHFDLDCYYDSVLYWIVYVDAFLGTFFCGIYTFTMLIIWYIMYNYSLEYKLLGRRLTLLGTETPNTYRQDLIHSIDGHNNLFQSVEKFRSTFDKLFFVEMFVGAAFICTSVYNLSYNTPDNLFEIVIYAVMFCYAFFEIFLLMYFANEITLNSNQMSYCLFESKWIEQSESTKKCVIIFGEIIRIPQVMTVYIYPMNLEKFMSIANCAYSMFNILQSFK</sequence>
<feature type="transmembrane region" description="Helical" evidence="10">
    <location>
        <begin position="38"/>
        <end position="55"/>
    </location>
</feature>
<dbReference type="GO" id="GO:0005549">
    <property type="term" value="F:odorant binding"/>
    <property type="evidence" value="ECO:0007669"/>
    <property type="project" value="InterPro"/>
</dbReference>
<evidence type="ECO:0000256" key="9">
    <source>
        <dbReference type="ARBA" id="ARBA00023224"/>
    </source>
</evidence>
<comment type="caution">
    <text evidence="10">Lacks conserved residue(s) required for the propagation of feature annotation.</text>
</comment>
<evidence type="ECO:0000256" key="7">
    <source>
        <dbReference type="ARBA" id="ARBA00023136"/>
    </source>
</evidence>
<accession>A0A6B9CEP0</accession>
<evidence type="ECO:0000256" key="5">
    <source>
        <dbReference type="ARBA" id="ARBA00022725"/>
    </source>
</evidence>
<dbReference type="InterPro" id="IPR004117">
    <property type="entry name" value="7tm6_olfct_rcpt"/>
</dbReference>
<evidence type="ECO:0000256" key="8">
    <source>
        <dbReference type="ARBA" id="ARBA00023170"/>
    </source>
</evidence>
<dbReference type="GO" id="GO:0004984">
    <property type="term" value="F:olfactory receptor activity"/>
    <property type="evidence" value="ECO:0007669"/>
    <property type="project" value="InterPro"/>
</dbReference>
<keyword evidence="7 10" id="KW-0472">Membrane</keyword>
<keyword evidence="4 10" id="KW-0812">Transmembrane</keyword>
<comment type="similarity">
    <text evidence="10">Belongs to the insect chemoreceptor superfamily. Heteromeric odorant receptor channel (TC 1.A.69) family.</text>
</comment>
<evidence type="ECO:0000256" key="10">
    <source>
        <dbReference type="RuleBase" id="RU351113"/>
    </source>
</evidence>
<evidence type="ECO:0000256" key="4">
    <source>
        <dbReference type="ARBA" id="ARBA00022692"/>
    </source>
</evidence>
<feature type="transmembrane region" description="Helical" evidence="10">
    <location>
        <begin position="67"/>
        <end position="89"/>
    </location>
</feature>
<evidence type="ECO:0000313" key="11">
    <source>
        <dbReference type="EMBL" id="QGW45402.1"/>
    </source>
</evidence>
<organism evidence="11">
    <name type="scientific">Bradysia odoriphaga</name>
    <dbReference type="NCBI Taxonomy" id="1564500"/>
    <lineage>
        <taxon>Eukaryota</taxon>
        <taxon>Metazoa</taxon>
        <taxon>Ecdysozoa</taxon>
        <taxon>Arthropoda</taxon>
        <taxon>Hexapoda</taxon>
        <taxon>Insecta</taxon>
        <taxon>Pterygota</taxon>
        <taxon>Neoptera</taxon>
        <taxon>Endopterygota</taxon>
        <taxon>Diptera</taxon>
        <taxon>Nematocera</taxon>
        <taxon>Sciaroidea</taxon>
        <taxon>Sciaridae</taxon>
        <taxon>Bradysia</taxon>
    </lineage>
</organism>
<protein>
    <recommendedName>
        <fullName evidence="10">Odorant receptor</fullName>
    </recommendedName>
</protein>
<dbReference type="EMBL" id="MK248988">
    <property type="protein sequence ID" value="QGW45402.1"/>
    <property type="molecule type" value="mRNA"/>
</dbReference>
<evidence type="ECO:0000256" key="6">
    <source>
        <dbReference type="ARBA" id="ARBA00022989"/>
    </source>
</evidence>
<keyword evidence="6 10" id="KW-1133">Transmembrane helix</keyword>
<keyword evidence="2" id="KW-1003">Cell membrane</keyword>
<evidence type="ECO:0000256" key="1">
    <source>
        <dbReference type="ARBA" id="ARBA00004651"/>
    </source>
</evidence>
<dbReference type="PANTHER" id="PTHR21137">
    <property type="entry name" value="ODORANT RECEPTOR"/>
    <property type="match status" value="1"/>
</dbReference>
<dbReference type="PANTHER" id="PTHR21137:SF35">
    <property type="entry name" value="ODORANT RECEPTOR 19A-RELATED"/>
    <property type="match status" value="1"/>
</dbReference>
<feature type="transmembrane region" description="Helical" evidence="10">
    <location>
        <begin position="129"/>
        <end position="149"/>
    </location>
</feature>
<name>A0A6B9CEP0_9DIPT</name>
<evidence type="ECO:0000256" key="3">
    <source>
        <dbReference type="ARBA" id="ARBA00022606"/>
    </source>
</evidence>
<keyword evidence="8 10" id="KW-0675">Receptor</keyword>
<proteinExistence type="evidence at transcript level"/>
<dbReference type="AlphaFoldDB" id="A0A6B9CEP0"/>